<dbReference type="Proteomes" id="UP000838100">
    <property type="component" value="Unassembled WGS sequence"/>
</dbReference>
<reference evidence="1" key="1">
    <citation type="submission" date="2021-12" db="EMBL/GenBank/DDBJ databases">
        <authorList>
            <person name="Rodrigo-Torres L."/>
            <person name="Arahal R. D."/>
            <person name="Lucena T."/>
        </authorList>
    </citation>
    <scope>NUCLEOTIDE SEQUENCE</scope>
    <source>
        <strain evidence="1">CECT 8267</strain>
    </source>
</reference>
<name>A0ABM9AHU2_9GAMM</name>
<dbReference type="Gene3D" id="3.10.129.10">
    <property type="entry name" value="Hotdog Thioesterase"/>
    <property type="match status" value="1"/>
</dbReference>
<dbReference type="EMBL" id="CAKLPX010000003">
    <property type="protein sequence ID" value="CAH0992597.1"/>
    <property type="molecule type" value="Genomic_DNA"/>
</dbReference>
<dbReference type="RefSeq" id="WP_237445278.1">
    <property type="nucleotide sequence ID" value="NZ_CAKLPX010000003.1"/>
</dbReference>
<organism evidence="1 2">
    <name type="scientific">Sinobacterium norvegicum</name>
    <dbReference type="NCBI Taxonomy" id="1641715"/>
    <lineage>
        <taxon>Bacteria</taxon>
        <taxon>Pseudomonadati</taxon>
        <taxon>Pseudomonadota</taxon>
        <taxon>Gammaproteobacteria</taxon>
        <taxon>Cellvibrionales</taxon>
        <taxon>Spongiibacteraceae</taxon>
        <taxon>Sinobacterium</taxon>
    </lineage>
</organism>
<proteinExistence type="predicted"/>
<dbReference type="InterPro" id="IPR029069">
    <property type="entry name" value="HotDog_dom_sf"/>
</dbReference>
<dbReference type="Pfam" id="PF13279">
    <property type="entry name" value="4HBT_2"/>
    <property type="match status" value="1"/>
</dbReference>
<keyword evidence="2" id="KW-1185">Reference proteome</keyword>
<sequence length="140" mass="15805">MARIDIQLPDYFDFSTTLDIHISHINRGDHLGNDALISLLNEARCRYLADKGVDNMRILGSQLINADLAVAYKSEARYGEQLEIEIQANEFQKYGCDFVYRISEKSSGRLVALAKTAMLTFDYDNNALTPAPDGFEAFFQ</sequence>
<evidence type="ECO:0000313" key="2">
    <source>
        <dbReference type="Proteomes" id="UP000838100"/>
    </source>
</evidence>
<evidence type="ECO:0008006" key="3">
    <source>
        <dbReference type="Google" id="ProtNLM"/>
    </source>
</evidence>
<evidence type="ECO:0000313" key="1">
    <source>
        <dbReference type="EMBL" id="CAH0992597.1"/>
    </source>
</evidence>
<comment type="caution">
    <text evidence="1">The sequence shown here is derived from an EMBL/GenBank/DDBJ whole genome shotgun (WGS) entry which is preliminary data.</text>
</comment>
<protein>
    <recommendedName>
        <fullName evidence="3">Thioesterase</fullName>
    </recommendedName>
</protein>
<dbReference type="CDD" id="cd00586">
    <property type="entry name" value="4HBT"/>
    <property type="match status" value="1"/>
</dbReference>
<gene>
    <name evidence="1" type="ORF">SIN8267_02730</name>
</gene>
<accession>A0ABM9AHU2</accession>
<dbReference type="SUPFAM" id="SSF54637">
    <property type="entry name" value="Thioesterase/thiol ester dehydrase-isomerase"/>
    <property type="match status" value="1"/>
</dbReference>